<evidence type="ECO:0000313" key="1">
    <source>
        <dbReference type="Proteomes" id="UP000036681"/>
    </source>
</evidence>
<sequence>MVHLQSATGGKINVNMLKTVIFVGAVLCNTALTSICSKCDYMKSGSQQSGSRICQDTCEGTICYIVVSIYQNETVIAGCLNGNDYDVALFKDRNICQRRSQYTVCGCSKTKRCNSPMAYSKLFEFTDKPILEGYPLIPDINASVPHSVESKLNDRTSITSLTTHEGKIRTANEENLVNSEKIDFVVTTVTNSAKEDEYDTGLQKAYEKTPHPDETTPLNENKHLRGSIDNMLISEQLDDGMRSKMETTDEDFGFFGPFTSGNRSFRMRIYKIMAVTDPSILADFYAKARTMKNSKNSSNIAWLRATEHGNASKSRSEDYEYDYKNSSKLLDNEHNINNILSDNGNIRPSGVGFHIANDDTRVVLDKQVNNVYEINRNSLLLLALLIALYIWTKLHW</sequence>
<dbReference type="Proteomes" id="UP000036681">
    <property type="component" value="Unplaced"/>
</dbReference>
<accession>A0A0M3HYD8</accession>
<reference evidence="2" key="1">
    <citation type="submission" date="2017-02" db="UniProtKB">
        <authorList>
            <consortium name="WormBaseParasite"/>
        </authorList>
    </citation>
    <scope>IDENTIFICATION</scope>
</reference>
<evidence type="ECO:0000313" key="2">
    <source>
        <dbReference type="WBParaSite" id="ALUE_0000851501-mRNA-1"/>
    </source>
</evidence>
<name>A0A0M3HYD8_ASCLU</name>
<proteinExistence type="predicted"/>
<organism evidence="1 2">
    <name type="scientific">Ascaris lumbricoides</name>
    <name type="common">Giant roundworm</name>
    <dbReference type="NCBI Taxonomy" id="6252"/>
    <lineage>
        <taxon>Eukaryota</taxon>
        <taxon>Metazoa</taxon>
        <taxon>Ecdysozoa</taxon>
        <taxon>Nematoda</taxon>
        <taxon>Chromadorea</taxon>
        <taxon>Rhabditida</taxon>
        <taxon>Spirurina</taxon>
        <taxon>Ascaridomorpha</taxon>
        <taxon>Ascaridoidea</taxon>
        <taxon>Ascarididae</taxon>
        <taxon>Ascaris</taxon>
    </lineage>
</organism>
<keyword evidence="1" id="KW-1185">Reference proteome</keyword>
<dbReference type="AlphaFoldDB" id="A0A0M3HYD8"/>
<dbReference type="WBParaSite" id="ALUE_0000851501-mRNA-1">
    <property type="protein sequence ID" value="ALUE_0000851501-mRNA-1"/>
    <property type="gene ID" value="ALUE_0000851501"/>
</dbReference>
<protein>
    <submittedName>
        <fullName evidence="2">EB domain-containing protein</fullName>
    </submittedName>
</protein>